<dbReference type="Pfam" id="PF00126">
    <property type="entry name" value="HTH_1"/>
    <property type="match status" value="1"/>
</dbReference>
<accession>A0ABR6BED0</accession>
<evidence type="ECO:0000313" key="6">
    <source>
        <dbReference type="EMBL" id="MBA8924954.1"/>
    </source>
</evidence>
<keyword evidence="3 6" id="KW-0238">DNA-binding</keyword>
<keyword evidence="4" id="KW-0804">Transcription</keyword>
<dbReference type="InterPro" id="IPR000847">
    <property type="entry name" value="LysR_HTH_N"/>
</dbReference>
<evidence type="ECO:0000313" key="7">
    <source>
        <dbReference type="Proteomes" id="UP000517916"/>
    </source>
</evidence>
<dbReference type="InterPro" id="IPR011991">
    <property type="entry name" value="ArsR-like_HTH"/>
</dbReference>
<evidence type="ECO:0000256" key="4">
    <source>
        <dbReference type="ARBA" id="ARBA00023163"/>
    </source>
</evidence>
<dbReference type="InterPro" id="IPR036388">
    <property type="entry name" value="WH-like_DNA-bd_sf"/>
</dbReference>
<feature type="domain" description="HTH lysR-type" evidence="5">
    <location>
        <begin position="2"/>
        <end position="59"/>
    </location>
</feature>
<dbReference type="RefSeq" id="WP_182837152.1">
    <property type="nucleotide sequence ID" value="NZ_BAAABQ010000010.1"/>
</dbReference>
<keyword evidence="2" id="KW-0805">Transcription regulation</keyword>
<dbReference type="PROSITE" id="PS50931">
    <property type="entry name" value="HTH_LYSR"/>
    <property type="match status" value="1"/>
</dbReference>
<dbReference type="GO" id="GO:0003677">
    <property type="term" value="F:DNA binding"/>
    <property type="evidence" value="ECO:0007669"/>
    <property type="project" value="UniProtKB-KW"/>
</dbReference>
<evidence type="ECO:0000256" key="3">
    <source>
        <dbReference type="ARBA" id="ARBA00023125"/>
    </source>
</evidence>
<protein>
    <submittedName>
        <fullName evidence="6">DNA-binding transcriptional LysR family regulator</fullName>
    </submittedName>
</protein>
<evidence type="ECO:0000256" key="2">
    <source>
        <dbReference type="ARBA" id="ARBA00023015"/>
    </source>
</evidence>
<comment type="caution">
    <text evidence="6">The sequence shown here is derived from an EMBL/GenBank/DDBJ whole genome shotgun (WGS) entry which is preliminary data.</text>
</comment>
<comment type="similarity">
    <text evidence="1">Belongs to the LysR transcriptional regulatory family.</text>
</comment>
<dbReference type="EMBL" id="JACJID010000002">
    <property type="protein sequence ID" value="MBA8924954.1"/>
    <property type="molecule type" value="Genomic_DNA"/>
</dbReference>
<gene>
    <name evidence="6" type="ORF">BC739_002153</name>
</gene>
<dbReference type="Proteomes" id="UP000517916">
    <property type="component" value="Unassembled WGS sequence"/>
</dbReference>
<dbReference type="CDD" id="cd08423">
    <property type="entry name" value="PBP2_LTTR_like_6"/>
    <property type="match status" value="1"/>
</dbReference>
<sequence>MLDVRRLRLLHALSVHGTVTAAAEALHVTSPAVSQQLAALEREAGVTLVEREGRRLTLTRAGQVLVAHTQLVLDQLAAAEADLAGLRARVAGSVRVGAFVTAAARLVPPAVRSLRASYGEAVDVVVHEMEPEESLPALRRGEIDLALVHAYDLMPRDVPPSCEVHELLTEQVYVAMPTDDPLAAREQVELAELADRKWIMPRTDASCHEMAQRACGSAGFVPSPQAYCDDFGVMAGLVDAGLGVALVPALAARRVPEGVLLKPMARPVRRVVSAVLRTRTEAHPAVRVVLERLAEASGGDQ</sequence>
<name>A0ABR6BED0_9PSEU</name>
<dbReference type="CDD" id="cd00090">
    <property type="entry name" value="HTH_ARSR"/>
    <property type="match status" value="1"/>
</dbReference>
<organism evidence="6 7">
    <name type="scientific">Kutzneria viridogrisea</name>
    <dbReference type="NCBI Taxonomy" id="47990"/>
    <lineage>
        <taxon>Bacteria</taxon>
        <taxon>Bacillati</taxon>
        <taxon>Actinomycetota</taxon>
        <taxon>Actinomycetes</taxon>
        <taxon>Pseudonocardiales</taxon>
        <taxon>Pseudonocardiaceae</taxon>
        <taxon>Kutzneria</taxon>
    </lineage>
</organism>
<dbReference type="InterPro" id="IPR036390">
    <property type="entry name" value="WH_DNA-bd_sf"/>
</dbReference>
<proteinExistence type="inferred from homology"/>
<dbReference type="Gene3D" id="1.10.10.10">
    <property type="entry name" value="Winged helix-like DNA-binding domain superfamily/Winged helix DNA-binding domain"/>
    <property type="match status" value="1"/>
</dbReference>
<dbReference type="SUPFAM" id="SSF53850">
    <property type="entry name" value="Periplasmic binding protein-like II"/>
    <property type="match status" value="1"/>
</dbReference>
<dbReference type="Gene3D" id="3.40.190.10">
    <property type="entry name" value="Periplasmic binding protein-like II"/>
    <property type="match status" value="2"/>
</dbReference>
<dbReference type="PANTHER" id="PTHR30346:SF29">
    <property type="entry name" value="LYSR SUBSTRATE-BINDING"/>
    <property type="match status" value="1"/>
</dbReference>
<reference evidence="6 7" key="1">
    <citation type="submission" date="2020-08" db="EMBL/GenBank/DDBJ databases">
        <title>Genomic Encyclopedia of Archaeal and Bacterial Type Strains, Phase II (KMG-II): from individual species to whole genera.</title>
        <authorList>
            <person name="Goeker M."/>
        </authorList>
    </citation>
    <scope>NUCLEOTIDE SEQUENCE [LARGE SCALE GENOMIC DNA]</scope>
    <source>
        <strain evidence="6 7">DSM 43850</strain>
    </source>
</reference>
<dbReference type="SUPFAM" id="SSF46785">
    <property type="entry name" value="Winged helix' DNA-binding domain"/>
    <property type="match status" value="1"/>
</dbReference>
<dbReference type="Pfam" id="PF03466">
    <property type="entry name" value="LysR_substrate"/>
    <property type="match status" value="1"/>
</dbReference>
<evidence type="ECO:0000259" key="5">
    <source>
        <dbReference type="PROSITE" id="PS50931"/>
    </source>
</evidence>
<keyword evidence="7" id="KW-1185">Reference proteome</keyword>
<dbReference type="PRINTS" id="PR00039">
    <property type="entry name" value="HTHLYSR"/>
</dbReference>
<dbReference type="InterPro" id="IPR005119">
    <property type="entry name" value="LysR_subst-bd"/>
</dbReference>
<dbReference type="PANTHER" id="PTHR30346">
    <property type="entry name" value="TRANSCRIPTIONAL DUAL REGULATOR HCAR-RELATED"/>
    <property type="match status" value="1"/>
</dbReference>
<evidence type="ECO:0000256" key="1">
    <source>
        <dbReference type="ARBA" id="ARBA00009437"/>
    </source>
</evidence>